<evidence type="ECO:0000256" key="9">
    <source>
        <dbReference type="ARBA" id="ARBA00047308"/>
    </source>
</evidence>
<dbReference type="AlphaFoldDB" id="A6DJY5"/>
<dbReference type="Pfam" id="PF00702">
    <property type="entry name" value="Hydrolase"/>
    <property type="match status" value="1"/>
</dbReference>
<dbReference type="GO" id="GO:0005886">
    <property type="term" value="C:plasma membrane"/>
    <property type="evidence" value="ECO:0007669"/>
    <property type="project" value="UniProtKB-SubCell"/>
</dbReference>
<evidence type="ECO:0000256" key="7">
    <source>
        <dbReference type="ARBA" id="ARBA00023136"/>
    </source>
</evidence>
<comment type="caution">
    <text evidence="12">The sequence shown here is derived from an EMBL/GenBank/DDBJ whole genome shotgun (WGS) entry which is preliminary data.</text>
</comment>
<keyword evidence="4 10" id="KW-0479">Metal-binding</keyword>
<dbReference type="Gene3D" id="3.40.1110.10">
    <property type="entry name" value="Calcium-transporting ATPase, cytoplasmic domain N"/>
    <property type="match status" value="1"/>
</dbReference>
<dbReference type="NCBIfam" id="TIGR01525">
    <property type="entry name" value="ATPase-IB_hvy"/>
    <property type="match status" value="1"/>
</dbReference>
<dbReference type="InterPro" id="IPR027256">
    <property type="entry name" value="P-typ_ATPase_IB"/>
</dbReference>
<feature type="transmembrane region" description="Helical" evidence="10">
    <location>
        <begin position="288"/>
        <end position="312"/>
    </location>
</feature>
<feature type="domain" description="P-type ATPase A" evidence="11">
    <location>
        <begin position="144"/>
        <end position="245"/>
    </location>
</feature>
<feature type="transmembrane region" description="Helical" evidence="10">
    <location>
        <begin position="61"/>
        <end position="79"/>
    </location>
</feature>
<evidence type="ECO:0000256" key="4">
    <source>
        <dbReference type="ARBA" id="ARBA00022723"/>
    </source>
</evidence>
<dbReference type="GO" id="GO:0005524">
    <property type="term" value="F:ATP binding"/>
    <property type="evidence" value="ECO:0007669"/>
    <property type="project" value="UniProtKB-UniRule"/>
</dbReference>
<keyword evidence="10" id="KW-0067">ATP-binding</keyword>
<comment type="similarity">
    <text evidence="2 10">Belongs to the cation transport ATPase (P-type) (TC 3.A.3) family. Type IB subfamily.</text>
</comment>
<dbReference type="SUPFAM" id="SSF81665">
    <property type="entry name" value="Calcium ATPase, transmembrane domain M"/>
    <property type="match status" value="1"/>
</dbReference>
<comment type="subcellular location">
    <subcellularLocation>
        <location evidence="10">Cell membrane</location>
    </subcellularLocation>
    <subcellularLocation>
        <location evidence="1">Membrane</location>
    </subcellularLocation>
</comment>
<dbReference type="eggNOG" id="COG2217">
    <property type="taxonomic scope" value="Bacteria"/>
</dbReference>
<evidence type="ECO:0000313" key="12">
    <source>
        <dbReference type="EMBL" id="EDM28209.1"/>
    </source>
</evidence>
<dbReference type="InterPro" id="IPR001757">
    <property type="entry name" value="P_typ_ATPase"/>
</dbReference>
<dbReference type="PANTHER" id="PTHR48085:SF5">
    <property type="entry name" value="CADMIUM_ZINC-TRANSPORTING ATPASE HMA4-RELATED"/>
    <property type="match status" value="1"/>
</dbReference>
<evidence type="ECO:0000256" key="8">
    <source>
        <dbReference type="ARBA" id="ARBA00039097"/>
    </source>
</evidence>
<evidence type="ECO:0000256" key="10">
    <source>
        <dbReference type="RuleBase" id="RU362081"/>
    </source>
</evidence>
<dbReference type="EMBL" id="ABCK01000006">
    <property type="protein sequence ID" value="EDM28209.1"/>
    <property type="molecule type" value="Genomic_DNA"/>
</dbReference>
<dbReference type="OrthoDB" id="9813266at2"/>
<dbReference type="SUPFAM" id="SSF81653">
    <property type="entry name" value="Calcium ATPase, transduction domain A"/>
    <property type="match status" value="1"/>
</dbReference>
<reference evidence="12 13" key="1">
    <citation type="journal article" date="2010" name="J. Bacteriol.">
        <title>Genome sequence of Lentisphaera araneosa HTCC2155T, the type species of the order Lentisphaerales in the phylum Lentisphaerae.</title>
        <authorList>
            <person name="Thrash J.C."/>
            <person name="Cho J.C."/>
            <person name="Vergin K.L."/>
            <person name="Morris R.M."/>
            <person name="Giovannoni S.J."/>
        </authorList>
    </citation>
    <scope>NUCLEOTIDE SEQUENCE [LARGE SCALE GENOMIC DNA]</scope>
    <source>
        <strain evidence="12 13">HTCC2155</strain>
    </source>
</reference>
<dbReference type="Gene3D" id="2.70.150.10">
    <property type="entry name" value="Calcium-transporting ATPase, cytoplasmic transduction domain A"/>
    <property type="match status" value="1"/>
</dbReference>
<dbReference type="InterPro" id="IPR023214">
    <property type="entry name" value="HAD_sf"/>
</dbReference>
<dbReference type="InterPro" id="IPR036412">
    <property type="entry name" value="HAD-like_sf"/>
</dbReference>
<keyword evidence="3 10" id="KW-0812">Transmembrane</keyword>
<accession>A6DJY5</accession>
<evidence type="ECO:0000256" key="2">
    <source>
        <dbReference type="ARBA" id="ARBA00006024"/>
    </source>
</evidence>
<organism evidence="12 13">
    <name type="scientific">Lentisphaera araneosa HTCC2155</name>
    <dbReference type="NCBI Taxonomy" id="313628"/>
    <lineage>
        <taxon>Bacteria</taxon>
        <taxon>Pseudomonadati</taxon>
        <taxon>Lentisphaerota</taxon>
        <taxon>Lentisphaeria</taxon>
        <taxon>Lentisphaerales</taxon>
        <taxon>Lentisphaeraceae</taxon>
        <taxon>Lentisphaera</taxon>
    </lineage>
</organism>
<keyword evidence="10" id="KW-1003">Cell membrane</keyword>
<evidence type="ECO:0000256" key="6">
    <source>
        <dbReference type="ARBA" id="ARBA00022989"/>
    </source>
</evidence>
<dbReference type="Pfam" id="PF00122">
    <property type="entry name" value="E1-E2_ATPase"/>
    <property type="match status" value="1"/>
</dbReference>
<evidence type="ECO:0000259" key="11">
    <source>
        <dbReference type="Pfam" id="PF00122"/>
    </source>
</evidence>
<keyword evidence="7 10" id="KW-0472">Membrane</keyword>
<keyword evidence="5" id="KW-1278">Translocase</keyword>
<dbReference type="PANTHER" id="PTHR48085">
    <property type="entry name" value="CADMIUM/ZINC-TRANSPORTING ATPASE HMA2-RELATED"/>
    <property type="match status" value="1"/>
</dbReference>
<name>A6DJY5_9BACT</name>
<dbReference type="PROSITE" id="PS00154">
    <property type="entry name" value="ATPASE_E1_E2"/>
    <property type="match status" value="1"/>
</dbReference>
<dbReference type="SFLD" id="SFLDS00003">
    <property type="entry name" value="Haloacid_Dehalogenase"/>
    <property type="match status" value="1"/>
</dbReference>
<dbReference type="EC" id="7.2.2.12" evidence="8"/>
<dbReference type="STRING" id="313628.LNTAR_12671"/>
<evidence type="ECO:0000256" key="5">
    <source>
        <dbReference type="ARBA" id="ARBA00022967"/>
    </source>
</evidence>
<dbReference type="SFLD" id="SFLDG00002">
    <property type="entry name" value="C1.7:_P-type_atpase_like"/>
    <property type="match status" value="1"/>
</dbReference>
<gene>
    <name evidence="12" type="ORF">LNTAR_12671</name>
</gene>
<evidence type="ECO:0000313" key="13">
    <source>
        <dbReference type="Proteomes" id="UP000004947"/>
    </source>
</evidence>
<feature type="transmembrane region" description="Helical" evidence="10">
    <location>
        <begin position="261"/>
        <end position="282"/>
    </location>
</feature>
<dbReference type="InterPro" id="IPR008250">
    <property type="entry name" value="ATPase_P-typ_transduc_dom_A_sf"/>
</dbReference>
<dbReference type="InterPro" id="IPR023299">
    <property type="entry name" value="ATPase_P-typ_cyto_dom_N"/>
</dbReference>
<dbReference type="PRINTS" id="PR00119">
    <property type="entry name" value="CATATPASE"/>
</dbReference>
<feature type="transmembrane region" description="Helical" evidence="10">
    <location>
        <begin position="596"/>
        <end position="615"/>
    </location>
</feature>
<keyword evidence="10" id="KW-0547">Nucleotide-binding</keyword>
<dbReference type="Proteomes" id="UP000004947">
    <property type="component" value="Unassembled WGS sequence"/>
</dbReference>
<dbReference type="InterPro" id="IPR044492">
    <property type="entry name" value="P_typ_ATPase_HD_dom"/>
</dbReference>
<proteinExistence type="inferred from homology"/>
<dbReference type="GO" id="GO:0046872">
    <property type="term" value="F:metal ion binding"/>
    <property type="evidence" value="ECO:0007669"/>
    <property type="project" value="UniProtKB-KW"/>
</dbReference>
<feature type="transmembrane region" description="Helical" evidence="10">
    <location>
        <begin position="621"/>
        <end position="639"/>
    </location>
</feature>
<dbReference type="SFLD" id="SFLDF00027">
    <property type="entry name" value="p-type_atpase"/>
    <property type="match status" value="1"/>
</dbReference>
<dbReference type="Gene3D" id="3.40.50.1000">
    <property type="entry name" value="HAD superfamily/HAD-like"/>
    <property type="match status" value="1"/>
</dbReference>
<sequence length="654" mass="68726">MIPQKNTALFREKYDHDHVHGSDCCDDGHSHAHVSGPVVMLGGALLVSSYIADSIFGEGSFHGQLTALVAALLLGIPIVKSAIQDVIKGNYFMNELVALALLAAFIGEDFRTAAAVAFFMLIAIAIEHRTAAGAHESIEEIIRLTPRKAKRLKADGSEEEVDALELALGDKIVVRPGDAFPADGELVKGSTSVNQASITGESLPVDCEVGAEIFAGTQNLSGLVQVKVTRIGSDTTLGKVRNLIEQAENAKLPVMRMIDRYTAYYLPTVMMIAAAVYFFSGFDMDRVVATLVVACPCALVVATPSALVASVASCARLGLLIKDVSVLELAAKVNSVVFDKTGTLTKGDLAVVKLKPAEGTEPADLLKAAVIAESSSNHPAARAVIKLAGEAGVTAPADVECQEVPGRGVEAVYGGKTIRVGRRSWLEECDVDCSPIEVNPEETKGRSVVYVAEGAKVLGWIGLSDTIREQAPIAISSLNKLGVNDLNMVTGDSDSVAVKVAKEVAVNQVSSECLPHEKVEYVERLKSEGKIVTVVGDGVNDAPALAAGHVSIAMGVSGADIAVNSASVALMNNDLRRVPFFIKLAKTNQAVMMQNLFVGLISIVGGLVLSTLGILDGVNAAFLHTISTLIIIANSARLVRQGEDIEASETAEVS</sequence>
<dbReference type="InterPro" id="IPR051014">
    <property type="entry name" value="Cation_Transport_ATPase_IB"/>
</dbReference>
<dbReference type="InterPro" id="IPR023298">
    <property type="entry name" value="ATPase_P-typ_TM_dom_sf"/>
</dbReference>
<keyword evidence="13" id="KW-1185">Reference proteome</keyword>
<evidence type="ECO:0000256" key="1">
    <source>
        <dbReference type="ARBA" id="ARBA00004370"/>
    </source>
</evidence>
<dbReference type="InterPro" id="IPR059000">
    <property type="entry name" value="ATPase_P-type_domA"/>
</dbReference>
<dbReference type="InterPro" id="IPR018303">
    <property type="entry name" value="ATPase_P-typ_P_site"/>
</dbReference>
<dbReference type="NCBIfam" id="TIGR01494">
    <property type="entry name" value="ATPase_P-type"/>
    <property type="match status" value="1"/>
</dbReference>
<evidence type="ECO:0000256" key="3">
    <source>
        <dbReference type="ARBA" id="ARBA00022692"/>
    </source>
</evidence>
<dbReference type="FunFam" id="2.70.150.10:FF:000002">
    <property type="entry name" value="Copper-transporting ATPase 1, putative"/>
    <property type="match status" value="1"/>
</dbReference>
<comment type="catalytic activity">
    <reaction evidence="9">
        <text>Zn(2+)(in) + ATP + H2O = Zn(2+)(out) + ADP + phosphate + H(+)</text>
        <dbReference type="Rhea" id="RHEA:20621"/>
        <dbReference type="ChEBI" id="CHEBI:15377"/>
        <dbReference type="ChEBI" id="CHEBI:15378"/>
        <dbReference type="ChEBI" id="CHEBI:29105"/>
        <dbReference type="ChEBI" id="CHEBI:30616"/>
        <dbReference type="ChEBI" id="CHEBI:43474"/>
        <dbReference type="ChEBI" id="CHEBI:456216"/>
        <dbReference type="EC" id="7.2.2.12"/>
    </reaction>
</comment>
<protein>
    <recommendedName>
        <fullName evidence="8">P-type Zn(2+) transporter</fullName>
        <ecNumber evidence="8">7.2.2.12</ecNumber>
    </recommendedName>
</protein>
<dbReference type="GO" id="GO:0016463">
    <property type="term" value="F:P-type zinc transporter activity"/>
    <property type="evidence" value="ECO:0007669"/>
    <property type="project" value="UniProtKB-EC"/>
</dbReference>
<keyword evidence="6 10" id="KW-1133">Transmembrane helix</keyword>
<dbReference type="RefSeq" id="WP_007278201.1">
    <property type="nucleotide sequence ID" value="NZ_ABCK01000006.1"/>
</dbReference>
<dbReference type="SUPFAM" id="SSF56784">
    <property type="entry name" value="HAD-like"/>
    <property type="match status" value="1"/>
</dbReference>
<dbReference type="GO" id="GO:0016887">
    <property type="term" value="F:ATP hydrolysis activity"/>
    <property type="evidence" value="ECO:0007669"/>
    <property type="project" value="InterPro"/>
</dbReference>